<organism evidence="2 3">
    <name type="scientific">Candidatus Terrybacteria bacterium RIFCSPLOWO2_01_FULL_40_23</name>
    <dbReference type="NCBI Taxonomy" id="1802366"/>
    <lineage>
        <taxon>Bacteria</taxon>
        <taxon>Candidatus Terryibacteriota</taxon>
    </lineage>
</organism>
<dbReference type="AlphaFoldDB" id="A0A1G2PV28"/>
<dbReference type="InterPro" id="IPR008254">
    <property type="entry name" value="Flavodoxin/NO_synth"/>
</dbReference>
<proteinExistence type="predicted"/>
<dbReference type="GO" id="GO:0010181">
    <property type="term" value="F:FMN binding"/>
    <property type="evidence" value="ECO:0007669"/>
    <property type="project" value="InterPro"/>
</dbReference>
<dbReference type="InterPro" id="IPR005025">
    <property type="entry name" value="FMN_Rdtase-like_dom"/>
</dbReference>
<dbReference type="InterPro" id="IPR029039">
    <property type="entry name" value="Flavoprotein-like_sf"/>
</dbReference>
<dbReference type="Proteomes" id="UP000176951">
    <property type="component" value="Unassembled WGS sequence"/>
</dbReference>
<feature type="domain" description="Flavodoxin-like" evidence="1">
    <location>
        <begin position="10"/>
        <end position="165"/>
    </location>
</feature>
<dbReference type="PANTHER" id="PTHR30546">
    <property type="entry name" value="FLAVODOXIN-RELATED PROTEIN WRBA-RELATED"/>
    <property type="match status" value="1"/>
</dbReference>
<dbReference type="EMBL" id="MHSW01000012">
    <property type="protein sequence ID" value="OHA52178.1"/>
    <property type="molecule type" value="Genomic_DNA"/>
</dbReference>
<comment type="caution">
    <text evidence="2">The sequence shown here is derived from an EMBL/GenBank/DDBJ whole genome shotgun (WGS) entry which is preliminary data.</text>
</comment>
<dbReference type="GO" id="GO:0016020">
    <property type="term" value="C:membrane"/>
    <property type="evidence" value="ECO:0007669"/>
    <property type="project" value="TreeGrafter"/>
</dbReference>
<evidence type="ECO:0000259" key="1">
    <source>
        <dbReference type="PROSITE" id="PS50902"/>
    </source>
</evidence>
<sequence length="175" mass="18603">MAQENKNAAVLILYDSKSKMVQVLANCIANGVLQVPGAHPKICSLNKTEPSALLEADALAVGCPNFSGITAELKGWFDNTGHLWETGAFAGKPACAFTTSWSRSAGTEATLLQIMHLLLANGCYIVGLPWTDAMKESGSYYGATAHGKITPQDRAQARALGKRLAQLAVTIKQNK</sequence>
<dbReference type="Pfam" id="PF03358">
    <property type="entry name" value="FMN_red"/>
    <property type="match status" value="1"/>
</dbReference>
<evidence type="ECO:0000313" key="2">
    <source>
        <dbReference type="EMBL" id="OHA52178.1"/>
    </source>
</evidence>
<gene>
    <name evidence="2" type="ORF">A3A97_04690</name>
</gene>
<dbReference type="Gene3D" id="3.40.50.360">
    <property type="match status" value="1"/>
</dbReference>
<dbReference type="PANTHER" id="PTHR30546:SF23">
    <property type="entry name" value="FLAVOPROTEIN-LIKE PROTEIN YCP4-RELATED"/>
    <property type="match status" value="1"/>
</dbReference>
<accession>A0A1G2PV28</accession>
<dbReference type="SUPFAM" id="SSF52218">
    <property type="entry name" value="Flavoproteins"/>
    <property type="match status" value="1"/>
</dbReference>
<evidence type="ECO:0000313" key="3">
    <source>
        <dbReference type="Proteomes" id="UP000176951"/>
    </source>
</evidence>
<dbReference type="PROSITE" id="PS50902">
    <property type="entry name" value="FLAVODOXIN_LIKE"/>
    <property type="match status" value="1"/>
</dbReference>
<reference evidence="2 3" key="1">
    <citation type="journal article" date="2016" name="Nat. Commun.">
        <title>Thousands of microbial genomes shed light on interconnected biogeochemical processes in an aquifer system.</title>
        <authorList>
            <person name="Anantharaman K."/>
            <person name="Brown C.T."/>
            <person name="Hug L.A."/>
            <person name="Sharon I."/>
            <person name="Castelle C.J."/>
            <person name="Probst A.J."/>
            <person name="Thomas B.C."/>
            <person name="Singh A."/>
            <person name="Wilkins M.J."/>
            <person name="Karaoz U."/>
            <person name="Brodie E.L."/>
            <person name="Williams K.H."/>
            <person name="Hubbard S.S."/>
            <person name="Banfield J.F."/>
        </authorList>
    </citation>
    <scope>NUCLEOTIDE SEQUENCE [LARGE SCALE GENOMIC DNA]</scope>
</reference>
<protein>
    <recommendedName>
        <fullName evidence="1">Flavodoxin-like domain-containing protein</fullName>
    </recommendedName>
</protein>
<name>A0A1G2PV28_9BACT</name>
<dbReference type="GO" id="GO:0003955">
    <property type="term" value="F:NAD(P)H dehydrogenase (quinone) activity"/>
    <property type="evidence" value="ECO:0007669"/>
    <property type="project" value="TreeGrafter"/>
</dbReference>